<dbReference type="SMART" id="SM01411">
    <property type="entry name" value="Ephrin_rec_like"/>
    <property type="match status" value="1"/>
</dbReference>
<evidence type="ECO:0000256" key="2">
    <source>
        <dbReference type="ARBA" id="ARBA00011902"/>
    </source>
</evidence>
<evidence type="ECO:0000313" key="17">
    <source>
        <dbReference type="Proteomes" id="UP001152795"/>
    </source>
</evidence>
<keyword evidence="10" id="KW-0067">ATP-binding</keyword>
<name>A0A7D9JBD9_PARCT</name>
<dbReference type="Gene3D" id="2.10.50.10">
    <property type="entry name" value="Tumor Necrosis Factor Receptor, subunit A, domain 2"/>
    <property type="match status" value="1"/>
</dbReference>
<keyword evidence="14 16" id="KW-0675">Receptor</keyword>
<evidence type="ECO:0000256" key="11">
    <source>
        <dbReference type="ARBA" id="ARBA00022989"/>
    </source>
</evidence>
<organism evidence="16 17">
    <name type="scientific">Paramuricea clavata</name>
    <name type="common">Red gorgonian</name>
    <name type="synonym">Violescent sea-whip</name>
    <dbReference type="NCBI Taxonomy" id="317549"/>
    <lineage>
        <taxon>Eukaryota</taxon>
        <taxon>Metazoa</taxon>
        <taxon>Cnidaria</taxon>
        <taxon>Anthozoa</taxon>
        <taxon>Octocorallia</taxon>
        <taxon>Malacalcyonacea</taxon>
        <taxon>Plexauridae</taxon>
        <taxon>Paramuricea</taxon>
    </lineage>
</organism>
<dbReference type="Pfam" id="PF07714">
    <property type="entry name" value="PK_Tyr_Ser-Thr"/>
    <property type="match status" value="1"/>
</dbReference>
<evidence type="ECO:0000256" key="1">
    <source>
        <dbReference type="ARBA" id="ARBA00004251"/>
    </source>
</evidence>
<dbReference type="SUPFAM" id="SSF56112">
    <property type="entry name" value="Protein kinase-like (PK-like)"/>
    <property type="match status" value="1"/>
</dbReference>
<dbReference type="InterPro" id="IPR013761">
    <property type="entry name" value="SAM/pointed_sf"/>
</dbReference>
<dbReference type="CDD" id="cd00063">
    <property type="entry name" value="FN3"/>
    <property type="match status" value="1"/>
</dbReference>
<dbReference type="PROSITE" id="PS51550">
    <property type="entry name" value="EPH_LBD"/>
    <property type="match status" value="1"/>
</dbReference>
<dbReference type="InterPro" id="IPR003961">
    <property type="entry name" value="FN3_dom"/>
</dbReference>
<keyword evidence="15" id="KW-0325">Glycoprotein</keyword>
<keyword evidence="12" id="KW-0472">Membrane</keyword>
<dbReference type="InterPro" id="IPR011009">
    <property type="entry name" value="Kinase-like_dom_sf"/>
</dbReference>
<evidence type="ECO:0000256" key="15">
    <source>
        <dbReference type="ARBA" id="ARBA00023180"/>
    </source>
</evidence>
<comment type="caution">
    <text evidence="16">The sequence shown here is derived from an EMBL/GenBank/DDBJ whole genome shotgun (WGS) entry which is preliminary data.</text>
</comment>
<dbReference type="Gene3D" id="2.60.40.10">
    <property type="entry name" value="Immunoglobulins"/>
    <property type="match status" value="1"/>
</dbReference>
<dbReference type="SUPFAM" id="SSF49265">
    <property type="entry name" value="Fibronectin type III"/>
    <property type="match status" value="1"/>
</dbReference>
<dbReference type="InterPro" id="IPR000719">
    <property type="entry name" value="Prot_kinase_dom"/>
</dbReference>
<dbReference type="PROSITE" id="PS00109">
    <property type="entry name" value="PROTEIN_KINASE_TYR"/>
    <property type="match status" value="1"/>
</dbReference>
<keyword evidence="4" id="KW-0597">Phosphoprotein</keyword>
<protein>
    <recommendedName>
        <fullName evidence="2">receptor protein-tyrosine kinase</fullName>
        <ecNumber evidence="2">2.7.10.1</ecNumber>
    </recommendedName>
</protein>
<dbReference type="Gene3D" id="3.30.200.20">
    <property type="entry name" value="Phosphorylase Kinase, domain 1"/>
    <property type="match status" value="1"/>
</dbReference>
<dbReference type="Gene3D" id="1.10.510.10">
    <property type="entry name" value="Transferase(Phosphotransferase) domain 1"/>
    <property type="match status" value="1"/>
</dbReference>
<keyword evidence="6" id="KW-0812">Transmembrane</keyword>
<keyword evidence="13" id="KW-0829">Tyrosine-protein kinase</keyword>
<dbReference type="PROSITE" id="PS00107">
    <property type="entry name" value="PROTEIN_KINASE_ATP"/>
    <property type="match status" value="1"/>
</dbReference>
<comment type="subcellular location">
    <subcellularLocation>
        <location evidence="1">Cell membrane</location>
        <topology evidence="1">Single-pass type I membrane protein</topology>
    </subcellularLocation>
</comment>
<dbReference type="SMART" id="SM00219">
    <property type="entry name" value="TyrKc"/>
    <property type="match status" value="1"/>
</dbReference>
<dbReference type="InterPro" id="IPR001245">
    <property type="entry name" value="Ser-Thr/Tyr_kinase_cat_dom"/>
</dbReference>
<dbReference type="Proteomes" id="UP001152795">
    <property type="component" value="Unassembled WGS sequence"/>
</dbReference>
<dbReference type="SUPFAM" id="SSF47769">
    <property type="entry name" value="SAM/Pointed domain"/>
    <property type="match status" value="1"/>
</dbReference>
<dbReference type="InterPro" id="IPR017441">
    <property type="entry name" value="Protein_kinase_ATP_BS"/>
</dbReference>
<dbReference type="EMBL" id="CACRXK020014000">
    <property type="protein sequence ID" value="CAB4026082.1"/>
    <property type="molecule type" value="Genomic_DNA"/>
</dbReference>
<dbReference type="Gene3D" id="1.10.150.50">
    <property type="entry name" value="Transcription Factor, Ets-1"/>
    <property type="match status" value="1"/>
</dbReference>
<reference evidence="16" key="1">
    <citation type="submission" date="2020-04" db="EMBL/GenBank/DDBJ databases">
        <authorList>
            <person name="Alioto T."/>
            <person name="Alioto T."/>
            <person name="Gomez Garrido J."/>
        </authorList>
    </citation>
    <scope>NUCLEOTIDE SEQUENCE</scope>
    <source>
        <strain evidence="16">A484AB</strain>
    </source>
</reference>
<keyword evidence="11" id="KW-1133">Transmembrane helix</keyword>
<keyword evidence="9" id="KW-0418">Kinase</keyword>
<dbReference type="FunFam" id="1.10.510.10:FF:000268">
    <property type="entry name" value="Receptor protein-tyrosine kinase"/>
    <property type="match status" value="1"/>
</dbReference>
<proteinExistence type="predicted"/>
<dbReference type="InterPro" id="IPR008266">
    <property type="entry name" value="Tyr_kinase_AS"/>
</dbReference>
<dbReference type="InterPro" id="IPR001660">
    <property type="entry name" value="SAM"/>
</dbReference>
<dbReference type="GO" id="GO:0005524">
    <property type="term" value="F:ATP binding"/>
    <property type="evidence" value="ECO:0007669"/>
    <property type="project" value="UniProtKB-UniRule"/>
</dbReference>
<dbReference type="InterPro" id="IPR013783">
    <property type="entry name" value="Ig-like_fold"/>
</dbReference>
<dbReference type="SMART" id="SM00060">
    <property type="entry name" value="FN3"/>
    <property type="match status" value="1"/>
</dbReference>
<evidence type="ECO:0000256" key="14">
    <source>
        <dbReference type="ARBA" id="ARBA00023170"/>
    </source>
</evidence>
<evidence type="ECO:0000256" key="5">
    <source>
        <dbReference type="ARBA" id="ARBA00022679"/>
    </source>
</evidence>
<dbReference type="GO" id="GO:0030425">
    <property type="term" value="C:dendrite"/>
    <property type="evidence" value="ECO:0007669"/>
    <property type="project" value="TreeGrafter"/>
</dbReference>
<evidence type="ECO:0000256" key="10">
    <source>
        <dbReference type="ARBA" id="ARBA00022840"/>
    </source>
</evidence>
<evidence type="ECO:0000256" key="13">
    <source>
        <dbReference type="ARBA" id="ARBA00023137"/>
    </source>
</evidence>
<keyword evidence="7" id="KW-0732">Signal</keyword>
<dbReference type="PRINTS" id="PR00109">
    <property type="entry name" value="TYRKINASE"/>
</dbReference>
<dbReference type="GO" id="GO:0005005">
    <property type="term" value="F:transmembrane-ephrin receptor activity"/>
    <property type="evidence" value="ECO:0007669"/>
    <property type="project" value="TreeGrafter"/>
</dbReference>
<dbReference type="AlphaFoldDB" id="A0A7D9JBD9"/>
<sequence>IKDTTFVDFGVKDSYIVYGKGQQFKMEGVGYRTCSGEMENEVWLVANTLNVNQTIYDVKLHVEIESQMEMCESKDPCFKDGFELFTYNGEGEPKVPFNKNSGVNVEKEKEKAREFFHNNFTYLGNITGNATSKERVNTSFTLNLKEFREITFGIKSRGGCGKVSRIKVYYYVCHETFIKSVMFKKTSAPQNGTTEVLGIRSCSANTVPVSSMGDLRAYCHSNGSWSTEGDRDMVCMCVKGYEPTTDHGCAACQSGWYKPSDSNEICMKCPKNTINNTKRTTCVCKIGHYKLPSDMKSEKPPPCYAPIKIESKPTFHNVSDVNSVNITWSPPVNKSGIPNEVIFYDILCYICIESVCNKSCEDLTYIPNQYNVTRTSVRVSGLVSGQSYKFRIFPKNKLNYRIPKEDWNFIESEPYTFQSKENMKKSKGEASLTYLVVIVCVACLTLLLVVFLIAFFLRKRNKKKSPLPELTTDDDISLHYVDPTTYTDPERALSELAKELDRNSIKFETIIGGGQFGDVYKGEMKLPEHLATKVAIKTLKPGASNKDRTDFVIEASVMGQFKNLNVITLEGVVTKSTPYLTVTEFMENGSLYKYLKENDGILNQLQRLGMARGVASGMEYLAGMHFVHRDLAARNVLVNDNLTCKVADFGLSRDLDNTEDSEYESQGGKIAVRWTAPEAITYLKFSTASDIWSYGILLWEIMSFAEKPYRNWRNGEVVIWVNQGYRLPPPMTCPKTVHELMKECWMTDRTKRPPFKEIVRIIDEWIKYPEKLNEDYMKVRRIEPLGNSTFTSVKDWLEAIKMEMYASNFTKAGYEELSDVAQLTEDELLKKVEVTVEDHRHKIYERIQEMSEDMKLKQEQPVRV</sequence>
<keyword evidence="5" id="KW-0808">Transferase</keyword>
<dbReference type="InterPro" id="IPR027936">
    <property type="entry name" value="Eph_TM"/>
</dbReference>
<dbReference type="SMART" id="SM00454">
    <property type="entry name" value="SAM"/>
    <property type="match status" value="1"/>
</dbReference>
<dbReference type="OrthoDB" id="4062651at2759"/>
<evidence type="ECO:0000256" key="8">
    <source>
        <dbReference type="ARBA" id="ARBA00022741"/>
    </source>
</evidence>
<keyword evidence="8" id="KW-0547">Nucleotide-binding</keyword>
<dbReference type="PROSITE" id="PS50105">
    <property type="entry name" value="SAM_DOMAIN"/>
    <property type="match status" value="1"/>
</dbReference>
<dbReference type="FunFam" id="3.30.200.20:FF:000802">
    <property type="entry name" value="Ephrin receptor 1"/>
    <property type="match status" value="1"/>
</dbReference>
<dbReference type="PANTHER" id="PTHR46877:SF14">
    <property type="entry name" value="RECEPTOR PROTEIN-TYROSINE KINASE"/>
    <property type="match status" value="1"/>
</dbReference>
<evidence type="ECO:0000256" key="6">
    <source>
        <dbReference type="ARBA" id="ARBA00022692"/>
    </source>
</evidence>
<dbReference type="InterPro" id="IPR050449">
    <property type="entry name" value="Ephrin_rcpt_TKs"/>
</dbReference>
<dbReference type="PANTHER" id="PTHR46877">
    <property type="entry name" value="EPH RECEPTOR A5"/>
    <property type="match status" value="1"/>
</dbReference>
<evidence type="ECO:0000256" key="12">
    <source>
        <dbReference type="ARBA" id="ARBA00023136"/>
    </source>
</evidence>
<accession>A0A7D9JBD9</accession>
<dbReference type="InterPro" id="IPR001090">
    <property type="entry name" value="Ephrin_rcpt_lig-bd_dom"/>
</dbReference>
<dbReference type="Gene3D" id="2.60.120.260">
    <property type="entry name" value="Galactose-binding domain-like"/>
    <property type="match status" value="1"/>
</dbReference>
<dbReference type="PROSITE" id="PS50853">
    <property type="entry name" value="FN3"/>
    <property type="match status" value="1"/>
</dbReference>
<evidence type="ECO:0000256" key="7">
    <source>
        <dbReference type="ARBA" id="ARBA00022729"/>
    </source>
</evidence>
<evidence type="ECO:0000256" key="3">
    <source>
        <dbReference type="ARBA" id="ARBA00022475"/>
    </source>
</evidence>
<dbReference type="InterPro" id="IPR020635">
    <property type="entry name" value="Tyr_kinase_cat_dom"/>
</dbReference>
<dbReference type="PROSITE" id="PS50011">
    <property type="entry name" value="PROTEIN_KINASE_DOM"/>
    <property type="match status" value="1"/>
</dbReference>
<evidence type="ECO:0000256" key="4">
    <source>
        <dbReference type="ARBA" id="ARBA00022553"/>
    </source>
</evidence>
<dbReference type="InterPro" id="IPR036116">
    <property type="entry name" value="FN3_sf"/>
</dbReference>
<gene>
    <name evidence="16" type="ORF">PACLA_8A074330</name>
</gene>
<dbReference type="GO" id="GO:0005886">
    <property type="term" value="C:plasma membrane"/>
    <property type="evidence" value="ECO:0007669"/>
    <property type="project" value="UniProtKB-SubCell"/>
</dbReference>
<dbReference type="Pfam" id="PF14575">
    <property type="entry name" value="EphA2_TM"/>
    <property type="match status" value="1"/>
</dbReference>
<dbReference type="EC" id="2.7.10.1" evidence="2"/>
<evidence type="ECO:0000313" key="16">
    <source>
        <dbReference type="EMBL" id="CAB4026082.1"/>
    </source>
</evidence>
<evidence type="ECO:0000256" key="9">
    <source>
        <dbReference type="ARBA" id="ARBA00022777"/>
    </source>
</evidence>
<keyword evidence="17" id="KW-1185">Reference proteome</keyword>
<dbReference type="GO" id="GO:0007411">
    <property type="term" value="P:axon guidance"/>
    <property type="evidence" value="ECO:0007669"/>
    <property type="project" value="TreeGrafter"/>
</dbReference>
<dbReference type="Pfam" id="PF07647">
    <property type="entry name" value="SAM_2"/>
    <property type="match status" value="1"/>
</dbReference>
<keyword evidence="3" id="KW-1003">Cell membrane</keyword>
<feature type="non-terminal residue" evidence="16">
    <location>
        <position position="864"/>
    </location>
</feature>